<accession>A0A736RAM6</accession>
<reference evidence="3" key="2">
    <citation type="submission" date="2018-07" db="EMBL/GenBank/DDBJ databases">
        <authorList>
            <consortium name="NCBI Pathogen Detection Project"/>
        </authorList>
    </citation>
    <scope>NUCLEOTIDE SEQUENCE</scope>
    <source>
        <strain evidence="3">2584-68</strain>
    </source>
</reference>
<name>A0A736RAM6_SALHO</name>
<dbReference type="EMBL" id="DAATAH010000057">
    <property type="protein sequence ID" value="HAE7766824.1"/>
    <property type="molecule type" value="Genomic_DNA"/>
</dbReference>
<evidence type="ECO:0000256" key="1">
    <source>
        <dbReference type="SAM" id="MobiDB-lite"/>
    </source>
</evidence>
<evidence type="ECO:0000313" key="3">
    <source>
        <dbReference type="EMBL" id="HAE7766824.1"/>
    </source>
</evidence>
<gene>
    <name evidence="3" type="ORF">GNB58_003865</name>
</gene>
<comment type="caution">
    <text evidence="3">The sequence shown here is derived from an EMBL/GenBank/DDBJ whole genome shotgun (WGS) entry which is preliminary data.</text>
</comment>
<feature type="domain" description="Phage tail tape measure protein" evidence="2">
    <location>
        <begin position="204"/>
        <end position="403"/>
    </location>
</feature>
<organism evidence="3">
    <name type="scientific">Salmonella enterica subsp. houtenae serovar 45:g,z51:-</name>
    <dbReference type="NCBI Taxonomy" id="1967611"/>
    <lineage>
        <taxon>Bacteria</taxon>
        <taxon>Pseudomonadati</taxon>
        <taxon>Pseudomonadota</taxon>
        <taxon>Gammaproteobacteria</taxon>
        <taxon>Enterobacterales</taxon>
        <taxon>Enterobacteriaceae</taxon>
        <taxon>Salmonella</taxon>
    </lineage>
</organism>
<dbReference type="Pfam" id="PF10145">
    <property type="entry name" value="PhageMin_Tail"/>
    <property type="match status" value="1"/>
</dbReference>
<evidence type="ECO:0000259" key="2">
    <source>
        <dbReference type="Pfam" id="PF10145"/>
    </source>
</evidence>
<dbReference type="AlphaFoldDB" id="A0A736RAM6"/>
<feature type="compositionally biased region" description="Polar residues" evidence="1">
    <location>
        <begin position="43"/>
        <end position="53"/>
    </location>
</feature>
<sequence>MARNLQLALSLVAKDGASKALRQTMQGIQAQTKANQKTDSELAKSQQQNTTTAIRASRSLQDEYRRASSARSTLGIRSEREIRREIQQTMAAYSHLTRTGTLSANEQSRAFRSMSERVRTLRTELKGVSNTMTRLQGMKPIASFAGAVAGGAVAAGAVVSQPVTKQMDYQQRLAMMANTAFADEGLESRRTGMKEMDSLIRRSVREGGGTKESAGAALDAMLASGTVNMKSADTLLPLLQKYSTSTGASTEDLAQIAIRLKQTFDIKDEDIGKALNMAIASGQAGGFELNDMARWLPTQLAGASNIGMKGLDDLAVLLSLNQASVITAGTKDEAGNNVVNLLGKITSKDAATAASKISIDGKGIDLPGSLAHNQGKGINGLDAFVGIIDKIVANNPAYKKLDAQLQNAKGSERRGIMESQARILEGSAVGEMVADRQALLALIAYRSNRQYAKEVKDTANAQRTKNAGETAGDINFALVSEQAGYKTSQLKNEREFSEMDSVAPLSNALGDISDKLIKYAQEYPELTTAISGATTAIKAMTAAAVAFAGINLLTGGGIKIPGRGGTGGITPPSGSTMGKLWNGLTGSTGRILGKVAAPLALYQGMQDAPLIHVERGDADARARLKEGNYSSSEARMLDAVKARPGLLDAVDEIAGGIKSWWSPPTTIGQTATAPLNPATTGVPSYLLPQKEKPQPINITSKLMLDGREIASVVNEYNGEQFARGSTGGPQ</sequence>
<reference evidence="3" key="1">
    <citation type="journal article" date="2018" name="Genome Biol.">
        <title>SKESA: strategic k-mer extension for scrupulous assemblies.</title>
        <authorList>
            <person name="Souvorov A."/>
            <person name="Agarwala R."/>
            <person name="Lipman D.J."/>
        </authorList>
    </citation>
    <scope>NUCLEOTIDE SEQUENCE</scope>
    <source>
        <strain evidence="3">2584-68</strain>
    </source>
</reference>
<protein>
    <submittedName>
        <fullName evidence="3">Phage tail tape measure protein</fullName>
    </submittedName>
</protein>
<feature type="region of interest" description="Disordered" evidence="1">
    <location>
        <begin position="32"/>
        <end position="53"/>
    </location>
</feature>
<dbReference type="InterPro" id="IPR010090">
    <property type="entry name" value="Phage_tape_meas"/>
</dbReference>
<proteinExistence type="predicted"/>